<dbReference type="GeneID" id="91567076"/>
<name>A0ABS4XWE7_9ACTN</name>
<dbReference type="EMBL" id="JAGIOH010000001">
    <property type="protein sequence ID" value="MBP2400710.1"/>
    <property type="molecule type" value="Genomic_DNA"/>
</dbReference>
<evidence type="ECO:0000313" key="2">
    <source>
        <dbReference type="EMBL" id="MBP2400710.1"/>
    </source>
</evidence>
<evidence type="ECO:0000313" key="3">
    <source>
        <dbReference type="Proteomes" id="UP001519291"/>
    </source>
</evidence>
<evidence type="ECO:0000256" key="1">
    <source>
        <dbReference type="SAM" id="MobiDB-lite"/>
    </source>
</evidence>
<keyword evidence="3" id="KW-1185">Reference proteome</keyword>
<dbReference type="RefSeq" id="WP_209519033.1">
    <property type="nucleotide sequence ID" value="NZ_JAGIOH010000001.1"/>
</dbReference>
<reference evidence="2 3" key="1">
    <citation type="submission" date="2021-03" db="EMBL/GenBank/DDBJ databases">
        <title>Sequencing the genomes of 1000 actinobacteria strains.</title>
        <authorList>
            <person name="Klenk H.-P."/>
        </authorList>
    </citation>
    <scope>NUCLEOTIDE SEQUENCE [LARGE SCALE GENOMIC DNA]</scope>
    <source>
        <strain evidence="2 3">DSM 41480</strain>
    </source>
</reference>
<feature type="region of interest" description="Disordered" evidence="1">
    <location>
        <begin position="83"/>
        <end position="114"/>
    </location>
</feature>
<comment type="caution">
    <text evidence="2">The sequence shown here is derived from an EMBL/GenBank/DDBJ whole genome shotgun (WGS) entry which is preliminary data.</text>
</comment>
<dbReference type="Proteomes" id="UP001519291">
    <property type="component" value="Unassembled WGS sequence"/>
</dbReference>
<proteinExistence type="predicted"/>
<organism evidence="2 3">
    <name type="scientific">Streptomyces syringium</name>
    <dbReference type="NCBI Taxonomy" id="76729"/>
    <lineage>
        <taxon>Bacteria</taxon>
        <taxon>Bacillati</taxon>
        <taxon>Actinomycetota</taxon>
        <taxon>Actinomycetes</taxon>
        <taxon>Kitasatosporales</taxon>
        <taxon>Streptomycetaceae</taxon>
        <taxon>Streptomyces</taxon>
    </lineage>
</organism>
<accession>A0ABS4XWE7</accession>
<gene>
    <name evidence="2" type="ORF">JO379_000179</name>
</gene>
<protein>
    <submittedName>
        <fullName evidence="2">Uncharacterized protein</fullName>
    </submittedName>
</protein>
<sequence>MGVLKNSEYTDLAALRDEQERRQHGWATDACGIDLKAVDRLQKDGLSEMADAHTLHQLRPGPPQWAARLTPEGHDTLVYLPARRSATPSPRPPHAVPETAGECASKYKPTSRRS</sequence>